<dbReference type="Proteomes" id="UP000009881">
    <property type="component" value="Unassembled WGS sequence"/>
</dbReference>
<proteinExistence type="predicted"/>
<dbReference type="OrthoDB" id="9804695at2"/>
<dbReference type="STRING" id="1238182.C882_1828"/>
<dbReference type="eggNOG" id="COG1832">
    <property type="taxonomic scope" value="Bacteria"/>
</dbReference>
<dbReference type="PANTHER" id="PTHR33303">
    <property type="entry name" value="CYTOPLASMIC PROTEIN-RELATED"/>
    <property type="match status" value="1"/>
</dbReference>
<dbReference type="InterPro" id="IPR036291">
    <property type="entry name" value="NAD(P)-bd_dom_sf"/>
</dbReference>
<dbReference type="RefSeq" id="WP_009542224.1">
    <property type="nucleotide sequence ID" value="NZ_ANHY01000020.1"/>
</dbReference>
<accession>K9HF69</accession>
<dbReference type="Gene3D" id="3.40.50.720">
    <property type="entry name" value="NAD(P)-binding Rossmann-like Domain"/>
    <property type="match status" value="1"/>
</dbReference>
<dbReference type="PANTHER" id="PTHR33303:SF2">
    <property type="entry name" value="COA-BINDING DOMAIN-CONTAINING PROTEIN"/>
    <property type="match status" value="1"/>
</dbReference>
<dbReference type="Pfam" id="PF13380">
    <property type="entry name" value="CoA_binding_2"/>
    <property type="match status" value="1"/>
</dbReference>
<sequence>MTANDAALSDDAAALNAASTDERVKALLTGCRRIAVVGASPKAHRPSNGVLRFLVRHGYDVVAVNPGHAGGTVADVPCHAKLADVPGPVHMVDIFRRSDRAGAVIDEAITLKEEKGIVGIWTQLGVVDDAAAARAAAAGLVVVQNRCPAIELPRLGLG</sequence>
<gene>
    <name evidence="2" type="ORF">C882_1828</name>
</gene>
<reference evidence="2 3" key="1">
    <citation type="journal article" date="2013" name="Genome Announc.">
        <title>Draft Genome Sequence of an Alphaproteobacterium, Caenispirillum salinarum AK4(T), Isolated from a Solar Saltern.</title>
        <authorList>
            <person name="Khatri I."/>
            <person name="Singh A."/>
            <person name="Korpole S."/>
            <person name="Pinnaka A.K."/>
            <person name="Subramanian S."/>
        </authorList>
    </citation>
    <scope>NUCLEOTIDE SEQUENCE [LARGE SCALE GENOMIC DNA]</scope>
    <source>
        <strain evidence="2 3">AK4</strain>
    </source>
</reference>
<dbReference type="EMBL" id="ANHY01000020">
    <property type="protein sequence ID" value="EKV27326.1"/>
    <property type="molecule type" value="Genomic_DNA"/>
</dbReference>
<evidence type="ECO:0000313" key="3">
    <source>
        <dbReference type="Proteomes" id="UP000009881"/>
    </source>
</evidence>
<evidence type="ECO:0000259" key="1">
    <source>
        <dbReference type="SMART" id="SM00881"/>
    </source>
</evidence>
<dbReference type="SUPFAM" id="SSF51735">
    <property type="entry name" value="NAD(P)-binding Rossmann-fold domains"/>
    <property type="match status" value="1"/>
</dbReference>
<feature type="domain" description="CoA-binding" evidence="1">
    <location>
        <begin position="28"/>
        <end position="126"/>
    </location>
</feature>
<organism evidence="2 3">
    <name type="scientific">Caenispirillum salinarum AK4</name>
    <dbReference type="NCBI Taxonomy" id="1238182"/>
    <lineage>
        <taxon>Bacteria</taxon>
        <taxon>Pseudomonadati</taxon>
        <taxon>Pseudomonadota</taxon>
        <taxon>Alphaproteobacteria</taxon>
        <taxon>Rhodospirillales</taxon>
        <taxon>Novispirillaceae</taxon>
        <taxon>Caenispirillum</taxon>
    </lineage>
</organism>
<dbReference type="AlphaFoldDB" id="K9HF69"/>
<dbReference type="PATRIC" id="fig|1238182.3.peg.3782"/>
<name>K9HF69_9PROT</name>
<dbReference type="InterPro" id="IPR003781">
    <property type="entry name" value="CoA-bd"/>
</dbReference>
<evidence type="ECO:0000313" key="2">
    <source>
        <dbReference type="EMBL" id="EKV27326.1"/>
    </source>
</evidence>
<keyword evidence="3" id="KW-1185">Reference proteome</keyword>
<protein>
    <submittedName>
        <fullName evidence="2">CoA-binding domain protein</fullName>
    </submittedName>
</protein>
<dbReference type="SMART" id="SM00881">
    <property type="entry name" value="CoA_binding"/>
    <property type="match status" value="1"/>
</dbReference>
<comment type="caution">
    <text evidence="2">The sequence shown here is derived from an EMBL/GenBank/DDBJ whole genome shotgun (WGS) entry which is preliminary data.</text>
</comment>